<comment type="caution">
    <text evidence="2">The sequence shown here is derived from an EMBL/GenBank/DDBJ whole genome shotgun (WGS) entry which is preliminary data.</text>
</comment>
<dbReference type="Gene3D" id="3.30.70.270">
    <property type="match status" value="1"/>
</dbReference>
<protein>
    <recommendedName>
        <fullName evidence="4">Gag-pol polyprotein</fullName>
    </recommendedName>
</protein>
<name>A0A9D4VPG6_PEA</name>
<organism evidence="2 3">
    <name type="scientific">Pisum sativum</name>
    <name type="common">Garden pea</name>
    <name type="synonym">Lathyrus oleraceus</name>
    <dbReference type="NCBI Taxonomy" id="3888"/>
    <lineage>
        <taxon>Eukaryota</taxon>
        <taxon>Viridiplantae</taxon>
        <taxon>Streptophyta</taxon>
        <taxon>Embryophyta</taxon>
        <taxon>Tracheophyta</taxon>
        <taxon>Spermatophyta</taxon>
        <taxon>Magnoliopsida</taxon>
        <taxon>eudicotyledons</taxon>
        <taxon>Gunneridae</taxon>
        <taxon>Pentapetalae</taxon>
        <taxon>rosids</taxon>
        <taxon>fabids</taxon>
        <taxon>Fabales</taxon>
        <taxon>Fabaceae</taxon>
        <taxon>Papilionoideae</taxon>
        <taxon>50 kb inversion clade</taxon>
        <taxon>NPAAA clade</taxon>
        <taxon>Hologalegina</taxon>
        <taxon>IRL clade</taxon>
        <taxon>Fabeae</taxon>
        <taxon>Lathyrus</taxon>
    </lineage>
</organism>
<dbReference type="PANTHER" id="PTHR32108:SF9">
    <property type="entry name" value="REVERSE TRANSCRIPTASE RNASE H-LIKE DOMAIN-CONTAINING PROTEIN"/>
    <property type="match status" value="1"/>
</dbReference>
<sequence>MTMGSKESFKEYAQKWRDLAGRVKPPMTDRELVDMFMGTLTGPFYSHLLGSSSSGFTELILTGERVESGIRNGKIQAATSASTKKSYQGKNESNAVYGQRGHNKKNRDHTIGAVTIAAPPSQNFQHRQDRPRRQFTKINMTLAQALCAYHSDSPGHDTNDCWLFKHKIQDMIDAGEIDFDPPETPNVITAPLPNHDKTVNAVEDAENDCDLDSWIFPIIGDGLDNWKAEDTIPISFSQDSATVHYDFENPIYQAEDGSEEDCEVPGELARQLLQEEKTIQPHEESIETVDLGTRVDKKEVRGFLGHLNYIARFISHLTATCKPIFKLLRKKSRDNME</sequence>
<proteinExistence type="predicted"/>
<keyword evidence="3" id="KW-1185">Reference proteome</keyword>
<dbReference type="InterPro" id="IPR043502">
    <property type="entry name" value="DNA/RNA_pol_sf"/>
</dbReference>
<evidence type="ECO:0000313" key="3">
    <source>
        <dbReference type="Proteomes" id="UP001058974"/>
    </source>
</evidence>
<feature type="compositionally biased region" description="Polar residues" evidence="1">
    <location>
        <begin position="77"/>
        <end position="96"/>
    </location>
</feature>
<evidence type="ECO:0008006" key="4">
    <source>
        <dbReference type="Google" id="ProtNLM"/>
    </source>
</evidence>
<gene>
    <name evidence="2" type="ORF">KIW84_073232</name>
</gene>
<accession>A0A9D4VPG6</accession>
<feature type="region of interest" description="Disordered" evidence="1">
    <location>
        <begin position="77"/>
        <end position="106"/>
    </location>
</feature>
<dbReference type="SUPFAM" id="SSF56672">
    <property type="entry name" value="DNA/RNA polymerases"/>
    <property type="match status" value="1"/>
</dbReference>
<dbReference type="PANTHER" id="PTHR32108">
    <property type="entry name" value="DNA-DIRECTED RNA POLYMERASE SUBUNIT ALPHA"/>
    <property type="match status" value="1"/>
</dbReference>
<evidence type="ECO:0000313" key="2">
    <source>
        <dbReference type="EMBL" id="KAI5387003.1"/>
    </source>
</evidence>
<dbReference type="EMBL" id="JAMSHJ010000007">
    <property type="protein sequence ID" value="KAI5387003.1"/>
    <property type="molecule type" value="Genomic_DNA"/>
</dbReference>
<reference evidence="2 3" key="1">
    <citation type="journal article" date="2022" name="Nat. Genet.">
        <title>Improved pea reference genome and pan-genome highlight genomic features and evolutionary characteristics.</title>
        <authorList>
            <person name="Yang T."/>
            <person name="Liu R."/>
            <person name="Luo Y."/>
            <person name="Hu S."/>
            <person name="Wang D."/>
            <person name="Wang C."/>
            <person name="Pandey M.K."/>
            <person name="Ge S."/>
            <person name="Xu Q."/>
            <person name="Li N."/>
            <person name="Li G."/>
            <person name="Huang Y."/>
            <person name="Saxena R.K."/>
            <person name="Ji Y."/>
            <person name="Li M."/>
            <person name="Yan X."/>
            <person name="He Y."/>
            <person name="Liu Y."/>
            <person name="Wang X."/>
            <person name="Xiang C."/>
            <person name="Varshney R.K."/>
            <person name="Ding H."/>
            <person name="Gao S."/>
            <person name="Zong X."/>
        </authorList>
    </citation>
    <scope>NUCLEOTIDE SEQUENCE [LARGE SCALE GENOMIC DNA]</scope>
    <source>
        <strain evidence="2 3">cv. Zhongwan 6</strain>
    </source>
</reference>
<evidence type="ECO:0000256" key="1">
    <source>
        <dbReference type="SAM" id="MobiDB-lite"/>
    </source>
</evidence>
<dbReference type="InterPro" id="IPR043128">
    <property type="entry name" value="Rev_trsase/Diguanyl_cyclase"/>
</dbReference>
<dbReference type="Proteomes" id="UP001058974">
    <property type="component" value="Chromosome 7"/>
</dbReference>
<dbReference type="Gramene" id="Psat07G0323200-T1">
    <property type="protein sequence ID" value="KAI5387003.1"/>
    <property type="gene ID" value="KIW84_073232"/>
</dbReference>
<dbReference type="AlphaFoldDB" id="A0A9D4VPG6"/>